<accession>A0A7W3SV49</accession>
<name>A0A7W3SV49_9BACL</name>
<dbReference type="Proteomes" id="UP000567067">
    <property type="component" value="Unassembled WGS sequence"/>
</dbReference>
<dbReference type="RefSeq" id="WP_182537286.1">
    <property type="nucleotide sequence ID" value="NZ_JACJIP010000023.1"/>
</dbReference>
<dbReference type="AlphaFoldDB" id="A0A7W3SV49"/>
<reference evidence="2 3" key="1">
    <citation type="submission" date="2020-08" db="EMBL/GenBank/DDBJ databases">
        <title>Genomic Encyclopedia of Type Strains, Phase III (KMG-III): the genomes of soil and plant-associated and newly described type strains.</title>
        <authorList>
            <person name="Whitman W."/>
        </authorList>
    </citation>
    <scope>NUCLEOTIDE SEQUENCE [LARGE SCALE GENOMIC DNA]</scope>
    <source>
        <strain evidence="2 3">CECT 8693</strain>
    </source>
</reference>
<sequence length="165" mass="19352">MKRYGELTFECFEEKDIYVLTPIMMRAFDEDTRIHLNEPKGGPDGYDNGDFLRKFGLHQDTTAYKISLGDTVIGCIILWINKETKINFLGNIFIDTPVQNKGIGKKIWEFIEQEHSDTIQWGTETPGFSKRNHNFYVNKCGFHIVKIENPFDKYECSYVMEKKYN</sequence>
<dbReference type="InterPro" id="IPR000182">
    <property type="entry name" value="GNAT_dom"/>
</dbReference>
<dbReference type="GO" id="GO:0016747">
    <property type="term" value="F:acyltransferase activity, transferring groups other than amino-acyl groups"/>
    <property type="evidence" value="ECO:0007669"/>
    <property type="project" value="InterPro"/>
</dbReference>
<dbReference type="EMBL" id="JACJIP010000023">
    <property type="protein sequence ID" value="MBA9086836.1"/>
    <property type="molecule type" value="Genomic_DNA"/>
</dbReference>
<dbReference type="SUPFAM" id="SSF55729">
    <property type="entry name" value="Acyl-CoA N-acyltransferases (Nat)"/>
    <property type="match status" value="1"/>
</dbReference>
<gene>
    <name evidence="2" type="ORF">FHR92_003316</name>
</gene>
<dbReference type="PROSITE" id="PS51186">
    <property type="entry name" value="GNAT"/>
    <property type="match status" value="1"/>
</dbReference>
<evidence type="ECO:0000313" key="2">
    <source>
        <dbReference type="EMBL" id="MBA9086836.1"/>
    </source>
</evidence>
<evidence type="ECO:0000259" key="1">
    <source>
        <dbReference type="PROSITE" id="PS51186"/>
    </source>
</evidence>
<organism evidence="2 3">
    <name type="scientific">Fontibacillus solani</name>
    <dbReference type="NCBI Taxonomy" id="1572857"/>
    <lineage>
        <taxon>Bacteria</taxon>
        <taxon>Bacillati</taxon>
        <taxon>Bacillota</taxon>
        <taxon>Bacilli</taxon>
        <taxon>Bacillales</taxon>
        <taxon>Paenibacillaceae</taxon>
        <taxon>Fontibacillus</taxon>
    </lineage>
</organism>
<keyword evidence="2" id="KW-0808">Transferase</keyword>
<comment type="caution">
    <text evidence="2">The sequence shown here is derived from an EMBL/GenBank/DDBJ whole genome shotgun (WGS) entry which is preliminary data.</text>
</comment>
<dbReference type="Pfam" id="PF00583">
    <property type="entry name" value="Acetyltransf_1"/>
    <property type="match status" value="1"/>
</dbReference>
<dbReference type="InterPro" id="IPR016181">
    <property type="entry name" value="Acyl_CoA_acyltransferase"/>
</dbReference>
<dbReference type="CDD" id="cd04301">
    <property type="entry name" value="NAT_SF"/>
    <property type="match status" value="1"/>
</dbReference>
<feature type="domain" description="N-acetyltransferase" evidence="1">
    <location>
        <begin position="7"/>
        <end position="165"/>
    </location>
</feature>
<keyword evidence="3" id="KW-1185">Reference proteome</keyword>
<proteinExistence type="predicted"/>
<evidence type="ECO:0000313" key="3">
    <source>
        <dbReference type="Proteomes" id="UP000567067"/>
    </source>
</evidence>
<dbReference type="Gene3D" id="3.40.630.30">
    <property type="match status" value="1"/>
</dbReference>
<protein>
    <submittedName>
        <fullName evidence="2">Putative acetyltransferase</fullName>
    </submittedName>
</protein>